<dbReference type="Proteomes" id="UP000823388">
    <property type="component" value="Chromosome 7N"/>
</dbReference>
<dbReference type="AlphaFoldDB" id="A0A8T0Q310"/>
<reference evidence="2 3" key="1">
    <citation type="submission" date="2020-05" db="EMBL/GenBank/DDBJ databases">
        <title>WGS assembly of Panicum virgatum.</title>
        <authorList>
            <person name="Lovell J.T."/>
            <person name="Jenkins J."/>
            <person name="Shu S."/>
            <person name="Juenger T.E."/>
            <person name="Schmutz J."/>
        </authorList>
    </citation>
    <scope>NUCLEOTIDE SEQUENCE [LARGE SCALE GENOMIC DNA]</scope>
    <source>
        <strain evidence="3">cv. AP13</strain>
    </source>
</reference>
<feature type="chain" id="PRO_5035929691" evidence="1">
    <location>
        <begin position="21"/>
        <end position="154"/>
    </location>
</feature>
<organism evidence="2 3">
    <name type="scientific">Panicum virgatum</name>
    <name type="common">Blackwell switchgrass</name>
    <dbReference type="NCBI Taxonomy" id="38727"/>
    <lineage>
        <taxon>Eukaryota</taxon>
        <taxon>Viridiplantae</taxon>
        <taxon>Streptophyta</taxon>
        <taxon>Embryophyta</taxon>
        <taxon>Tracheophyta</taxon>
        <taxon>Spermatophyta</taxon>
        <taxon>Magnoliopsida</taxon>
        <taxon>Liliopsida</taxon>
        <taxon>Poales</taxon>
        <taxon>Poaceae</taxon>
        <taxon>PACMAD clade</taxon>
        <taxon>Panicoideae</taxon>
        <taxon>Panicodae</taxon>
        <taxon>Paniceae</taxon>
        <taxon>Panicinae</taxon>
        <taxon>Panicum</taxon>
        <taxon>Panicum sect. Hiantes</taxon>
    </lineage>
</organism>
<dbReference type="SUPFAM" id="SSF54001">
    <property type="entry name" value="Cysteine proteinases"/>
    <property type="match status" value="1"/>
</dbReference>
<proteinExistence type="predicted"/>
<evidence type="ECO:0000256" key="1">
    <source>
        <dbReference type="SAM" id="SignalP"/>
    </source>
</evidence>
<dbReference type="EMBL" id="CM029050">
    <property type="protein sequence ID" value="KAG2569277.1"/>
    <property type="molecule type" value="Genomic_DNA"/>
</dbReference>
<sequence>MTLANCSMVLAPVLLECSWSLYVWNFQHRKIVVIDPVEMFSGYNKVMRKHEENVDKMHEAMTNCKEHFFPNPLVNMDGWRHEFLSVNGANGLRSYSGLYTMFYARYFDGNMITRILTTESQELHRCNILHQLLSMQQNIGQLPPLIKDALAVVT</sequence>
<gene>
    <name evidence="2" type="ORF">PVAP13_7NG379133</name>
</gene>
<protein>
    <submittedName>
        <fullName evidence="2">Uncharacterized protein</fullName>
    </submittedName>
</protein>
<accession>A0A8T0Q310</accession>
<comment type="caution">
    <text evidence="2">The sequence shown here is derived from an EMBL/GenBank/DDBJ whole genome shotgun (WGS) entry which is preliminary data.</text>
</comment>
<dbReference type="InterPro" id="IPR038765">
    <property type="entry name" value="Papain-like_cys_pep_sf"/>
</dbReference>
<keyword evidence="1" id="KW-0732">Signal</keyword>
<keyword evidence="3" id="KW-1185">Reference proteome</keyword>
<dbReference type="Gene3D" id="3.40.395.10">
    <property type="entry name" value="Adenoviral Proteinase, Chain A"/>
    <property type="match status" value="1"/>
</dbReference>
<name>A0A8T0Q310_PANVG</name>
<evidence type="ECO:0000313" key="3">
    <source>
        <dbReference type="Proteomes" id="UP000823388"/>
    </source>
</evidence>
<evidence type="ECO:0000313" key="2">
    <source>
        <dbReference type="EMBL" id="KAG2569277.1"/>
    </source>
</evidence>
<feature type="signal peptide" evidence="1">
    <location>
        <begin position="1"/>
        <end position="20"/>
    </location>
</feature>